<organism evidence="2 3">
    <name type="scientific">Urochloa decumbens</name>
    <dbReference type="NCBI Taxonomy" id="240449"/>
    <lineage>
        <taxon>Eukaryota</taxon>
        <taxon>Viridiplantae</taxon>
        <taxon>Streptophyta</taxon>
        <taxon>Embryophyta</taxon>
        <taxon>Tracheophyta</taxon>
        <taxon>Spermatophyta</taxon>
        <taxon>Magnoliopsida</taxon>
        <taxon>Liliopsida</taxon>
        <taxon>Poales</taxon>
        <taxon>Poaceae</taxon>
        <taxon>PACMAD clade</taxon>
        <taxon>Panicoideae</taxon>
        <taxon>Panicodae</taxon>
        <taxon>Paniceae</taxon>
        <taxon>Melinidinae</taxon>
        <taxon>Urochloa</taxon>
    </lineage>
</organism>
<dbReference type="AlphaFoldDB" id="A0ABC8ZR30"/>
<proteinExistence type="predicted"/>
<sequence length="385" mass="40919">MHLQFLFANQASSIQEAAKNYLDKASRTAATPNATPLTNLFNDYITKAAALADKLQLHDTQHDGTEAWSGAPRMGATAVAHERQPVPVADVFQRIWKTLPPVATGHADKGSRHATSALPQSSTTPTPLQGEAVTPPVTVKEVDDALRHLKLAGDAAEGYPDLLTGSPVLAPVGNRHTDFISLYRAARDATPNLNHEEAVVPQRAHPAMVTSLLDAFPESSPPAMAGTLDEDFINQYRAASDTTPVRGQDEPGEAVRWQQDQAAPASNAALLDALFVRPATPILQHQPVTEDMNKQSGDTLQQSTAPSPAPPKRRRQRVFDMSTEFLATFQGPVPEHIIAALTAAFNLDGEDGGELDAALAAIAGDAVDDLNVDAVAQQAPAVMAA</sequence>
<keyword evidence="3" id="KW-1185">Reference proteome</keyword>
<name>A0ABC8ZR30_9POAL</name>
<reference evidence="3" key="1">
    <citation type="submission" date="2024-06" db="EMBL/GenBank/DDBJ databases">
        <authorList>
            <person name="Ryan C."/>
        </authorList>
    </citation>
    <scope>NUCLEOTIDE SEQUENCE [LARGE SCALE GENOMIC DNA]</scope>
</reference>
<dbReference type="EMBL" id="OZ075129">
    <property type="protein sequence ID" value="CAL4964386.1"/>
    <property type="molecule type" value="Genomic_DNA"/>
</dbReference>
<evidence type="ECO:0000313" key="3">
    <source>
        <dbReference type="Proteomes" id="UP001497457"/>
    </source>
</evidence>
<feature type="compositionally biased region" description="Polar residues" evidence="1">
    <location>
        <begin position="294"/>
        <end position="306"/>
    </location>
</feature>
<gene>
    <name evidence="2" type="ORF">URODEC1_LOCUS46647</name>
</gene>
<feature type="compositionally biased region" description="Polar residues" evidence="1">
    <location>
        <begin position="113"/>
        <end position="127"/>
    </location>
</feature>
<reference evidence="2 3" key="2">
    <citation type="submission" date="2024-10" db="EMBL/GenBank/DDBJ databases">
        <authorList>
            <person name="Ryan C."/>
        </authorList>
    </citation>
    <scope>NUCLEOTIDE SEQUENCE [LARGE SCALE GENOMIC DNA]</scope>
</reference>
<protein>
    <submittedName>
        <fullName evidence="2">Uncharacterized protein</fullName>
    </submittedName>
</protein>
<dbReference type="Proteomes" id="UP001497457">
    <property type="component" value="Chromosome 19rd"/>
</dbReference>
<evidence type="ECO:0000313" key="2">
    <source>
        <dbReference type="EMBL" id="CAL4964386.1"/>
    </source>
</evidence>
<accession>A0ABC8ZR30</accession>
<feature type="region of interest" description="Disordered" evidence="1">
    <location>
        <begin position="103"/>
        <end position="132"/>
    </location>
</feature>
<feature type="region of interest" description="Disordered" evidence="1">
    <location>
        <begin position="284"/>
        <end position="315"/>
    </location>
</feature>
<evidence type="ECO:0000256" key="1">
    <source>
        <dbReference type="SAM" id="MobiDB-lite"/>
    </source>
</evidence>